<accession>D3E253</accession>
<reference evidence="1 2" key="1">
    <citation type="journal article" date="2010" name="PLoS ONE">
        <title>The genome sequence of the rumen methanogen Methanobrevibacter ruminantium reveals new possibilities for controlling ruminant methane emissions.</title>
        <authorList>
            <person name="Leahy S.C."/>
            <person name="Kelly W.J."/>
            <person name="Altermann E."/>
            <person name="Ronimus R.S."/>
            <person name="Yeoman C.J."/>
            <person name="Pacheco D.M."/>
            <person name="Li D."/>
            <person name="Kong Z."/>
            <person name="McTavish S."/>
            <person name="Sang C."/>
            <person name="Lambie S.C."/>
            <person name="Janssen P.H."/>
            <person name="Dey D."/>
            <person name="Attwood G.T."/>
        </authorList>
    </citation>
    <scope>NUCLEOTIDE SEQUENCE [LARGE SCALE GENOMIC DNA]</scope>
    <source>
        <strain evidence="2">ATCC 35063 / DSM 1093 / JCM 13430 / OCM 146 / M1</strain>
    </source>
</reference>
<dbReference type="Proteomes" id="UP000008680">
    <property type="component" value="Chromosome"/>
</dbReference>
<keyword evidence="2" id="KW-1185">Reference proteome</keyword>
<dbReference type="InterPro" id="IPR035093">
    <property type="entry name" value="RelE/ParE_toxin_dom_sf"/>
</dbReference>
<dbReference type="Gene3D" id="3.30.2310.20">
    <property type="entry name" value="RelE-like"/>
    <property type="match status" value="1"/>
</dbReference>
<dbReference type="eggNOG" id="arCOG12681">
    <property type="taxonomic scope" value="Archaea"/>
</dbReference>
<dbReference type="KEGG" id="mru:mru_0763"/>
<dbReference type="RefSeq" id="WP_012955565.1">
    <property type="nucleotide sequence ID" value="NC_013790.1"/>
</dbReference>
<proteinExistence type="predicted"/>
<evidence type="ECO:0000313" key="1">
    <source>
        <dbReference type="EMBL" id="ADC46614.1"/>
    </source>
</evidence>
<dbReference type="EMBL" id="CP001719">
    <property type="protein sequence ID" value="ADC46614.1"/>
    <property type="molecule type" value="Genomic_DNA"/>
</dbReference>
<dbReference type="SUPFAM" id="SSF143011">
    <property type="entry name" value="RelE-like"/>
    <property type="match status" value="1"/>
</dbReference>
<protein>
    <recommendedName>
        <fullName evidence="3">Type II toxin-antitoxin system RelE/ParE family toxin</fullName>
    </recommendedName>
</protein>
<evidence type="ECO:0000313" key="2">
    <source>
        <dbReference type="Proteomes" id="UP000008680"/>
    </source>
</evidence>
<dbReference type="HOGENOM" id="CLU_2217098_0_0_2"/>
<evidence type="ECO:0008006" key="3">
    <source>
        <dbReference type="Google" id="ProtNLM"/>
    </source>
</evidence>
<organism evidence="1 2">
    <name type="scientific">Methanobrevibacter ruminantium (strain ATCC 35063 / DSM 1093 / JCM 13430 / OCM 146 / M1)</name>
    <name type="common">Methanobacterium ruminantium</name>
    <dbReference type="NCBI Taxonomy" id="634498"/>
    <lineage>
        <taxon>Archaea</taxon>
        <taxon>Methanobacteriati</taxon>
        <taxon>Methanobacteriota</taxon>
        <taxon>Methanomada group</taxon>
        <taxon>Methanobacteria</taxon>
        <taxon>Methanobacteriales</taxon>
        <taxon>Methanobacteriaceae</taxon>
        <taxon>Methanobrevibacter</taxon>
    </lineage>
</organism>
<dbReference type="GeneID" id="8770411"/>
<dbReference type="AlphaFoldDB" id="D3E253"/>
<name>D3E253_METRM</name>
<sequence>MSFPTQIRNEQEFRLALLHFLGDINVGLVYTKKFFKEFMGLDNSVRQILVNQIKNALKNPGCGKFMSHNYKGEKAVRVDKRYRLHFKYDKKENLFELVSFYKKDYQ</sequence>
<gene>
    <name evidence="1" type="ordered locus">mru_0763</name>
</gene>